<reference evidence="1" key="1">
    <citation type="submission" date="2021-06" db="EMBL/GenBank/DDBJ databases">
        <title>An adapted protocol for Saccharibacteria cultivation: two new species join this phylum of Candidate Phyla Radiations.</title>
        <authorList>
            <person name="Ibrahim A."/>
            <person name="Maatouk M."/>
            <person name="Zgheib R."/>
            <person name="Haddad G."/>
            <person name="Bou Khalil J."/>
            <person name="Raoult D."/>
            <person name="Bittar F."/>
        </authorList>
    </citation>
    <scope>NUCLEOTIDE SEQUENCE</scope>
    <source>
        <strain evidence="1">IHU1</strain>
    </source>
</reference>
<gene>
    <name evidence="1" type="ORF">KOY48_04975</name>
</gene>
<organism evidence="1 2">
    <name type="scientific">Candidatus Minimicrobia naudis</name>
    <dbReference type="NCBI Taxonomy" id="2841263"/>
    <lineage>
        <taxon>Bacteria</taxon>
        <taxon>Candidatus Saccharimonadota</taxon>
        <taxon>Candidatus Saccharimonadota incertae sedis</taxon>
        <taxon>Candidatus Minimicrobia</taxon>
    </lineage>
</organism>
<keyword evidence="2" id="KW-1185">Reference proteome</keyword>
<sequence>MEINTSELAEFLEVTRKKDLATWERQRNSWELDSFVSRRLAALDGVQSEELGAHLI</sequence>
<dbReference type="EMBL" id="CP076460">
    <property type="protein sequence ID" value="QWQ32183.1"/>
    <property type="molecule type" value="Genomic_DNA"/>
</dbReference>
<evidence type="ECO:0000313" key="1">
    <source>
        <dbReference type="EMBL" id="QWQ32183.1"/>
    </source>
</evidence>
<dbReference type="KEGG" id="mnd:KOY48_04975"/>
<evidence type="ECO:0000313" key="2">
    <source>
        <dbReference type="Proteomes" id="UP000679129"/>
    </source>
</evidence>
<dbReference type="Proteomes" id="UP000679129">
    <property type="component" value="Chromosome"/>
</dbReference>
<protein>
    <submittedName>
        <fullName evidence="1">Uncharacterized protein</fullName>
    </submittedName>
</protein>
<name>A0A8F1SB24_9BACT</name>
<dbReference type="AlphaFoldDB" id="A0A8F1SB24"/>
<accession>A0A8F1SB24</accession>
<proteinExistence type="predicted"/>